<dbReference type="GO" id="GO:0005506">
    <property type="term" value="F:iron ion binding"/>
    <property type="evidence" value="ECO:0007669"/>
    <property type="project" value="InterPro"/>
</dbReference>
<evidence type="ECO:0000256" key="1">
    <source>
        <dbReference type="ARBA" id="ARBA00001974"/>
    </source>
</evidence>
<dbReference type="InterPro" id="IPR036318">
    <property type="entry name" value="FAD-bd_PCMH-like_sf"/>
</dbReference>
<dbReference type="PROSITE" id="PS51387">
    <property type="entry name" value="FAD_PCMH"/>
    <property type="match status" value="1"/>
</dbReference>
<dbReference type="SUPFAM" id="SSF47741">
    <property type="entry name" value="CO dehydrogenase ISP C-domain like"/>
    <property type="match status" value="1"/>
</dbReference>
<dbReference type="Proteomes" id="UP000242188">
    <property type="component" value="Unassembled WGS sequence"/>
</dbReference>
<dbReference type="SUPFAM" id="SSF56003">
    <property type="entry name" value="Molybdenum cofactor-binding domain"/>
    <property type="match status" value="1"/>
</dbReference>
<accession>A0A210QP87</accession>
<keyword evidence="10 14" id="KW-0411">Iron-sulfur</keyword>
<dbReference type="Gene3D" id="3.30.465.10">
    <property type="match status" value="1"/>
</dbReference>
<feature type="binding site" evidence="13">
    <location>
        <position position="677"/>
    </location>
    <ligand>
        <name>substrate</name>
    </ligand>
</feature>
<feature type="binding site" evidence="13">
    <location>
        <position position="312"/>
    </location>
    <ligand>
        <name>FAD</name>
        <dbReference type="ChEBI" id="CHEBI:57692"/>
    </ligand>
</feature>
<dbReference type="Pfam" id="PF02738">
    <property type="entry name" value="MoCoBD_1"/>
    <property type="match status" value="1"/>
</dbReference>
<evidence type="ECO:0000256" key="5">
    <source>
        <dbReference type="ARBA" id="ARBA00022714"/>
    </source>
</evidence>
<evidence type="ECO:0000256" key="6">
    <source>
        <dbReference type="ARBA" id="ARBA00022723"/>
    </source>
</evidence>
<dbReference type="InterPro" id="IPR016169">
    <property type="entry name" value="FAD-bd_PCMH_sub2"/>
</dbReference>
<feature type="binding site" evidence="14">
    <location>
        <position position="642"/>
    </location>
    <ligand>
        <name>Mo-molybdopterin</name>
        <dbReference type="ChEBI" id="CHEBI:71302"/>
    </ligand>
    <ligandPart>
        <name>Mo</name>
        <dbReference type="ChEBI" id="CHEBI:28685"/>
    </ligandPart>
</feature>
<dbReference type="Pfam" id="PF01799">
    <property type="entry name" value="Fer2_2"/>
    <property type="match status" value="1"/>
</dbReference>
<dbReference type="InterPro" id="IPR016166">
    <property type="entry name" value="FAD-bd_PCMH"/>
</dbReference>
<evidence type="ECO:0000256" key="8">
    <source>
        <dbReference type="ARBA" id="ARBA00023002"/>
    </source>
</evidence>
<comment type="cofactor">
    <cofactor evidence="1 13">
        <name>FAD</name>
        <dbReference type="ChEBI" id="CHEBI:57692"/>
    </cofactor>
</comment>
<feature type="binding site" evidence="13">
    <location>
        <position position="251"/>
    </location>
    <ligand>
        <name>FAD</name>
        <dbReference type="ChEBI" id="CHEBI:57692"/>
    </ligand>
</feature>
<dbReference type="STRING" id="6573.A0A210QP87"/>
<dbReference type="InterPro" id="IPR037165">
    <property type="entry name" value="AldOxase/xan_DH_Mopterin-bd_sf"/>
</dbReference>
<dbReference type="GO" id="GO:0016491">
    <property type="term" value="F:oxidoreductase activity"/>
    <property type="evidence" value="ECO:0007669"/>
    <property type="project" value="UniProtKB-KW"/>
</dbReference>
<dbReference type="SMART" id="SM01092">
    <property type="entry name" value="CO_deh_flav_C"/>
    <property type="match status" value="1"/>
</dbReference>
<evidence type="ECO:0000256" key="10">
    <source>
        <dbReference type="ARBA" id="ARBA00023014"/>
    </source>
</evidence>
<feature type="binding site" evidence="13">
    <location>
        <begin position="147"/>
        <end position="154"/>
    </location>
    <ligand>
        <name>FAD</name>
        <dbReference type="ChEBI" id="CHEBI:57692"/>
    </ligand>
</feature>
<proteinExistence type="inferred from homology"/>
<keyword evidence="6 14" id="KW-0479">Metal-binding</keyword>
<dbReference type="Gene3D" id="3.90.1170.50">
    <property type="entry name" value="Aldehyde oxidase/xanthine dehydrogenase, a/b hammerhead"/>
    <property type="match status" value="1"/>
</dbReference>
<dbReference type="PIRSF" id="PIRSF000127">
    <property type="entry name" value="Xanthine_DH"/>
    <property type="match status" value="1"/>
</dbReference>
<evidence type="ECO:0000259" key="15">
    <source>
        <dbReference type="PROSITE" id="PS51387"/>
    </source>
</evidence>
<dbReference type="InterPro" id="IPR016167">
    <property type="entry name" value="FAD-bd_PCMH_sub1"/>
</dbReference>
<dbReference type="PANTHER" id="PTHR45444">
    <property type="entry name" value="XANTHINE DEHYDROGENASE"/>
    <property type="match status" value="1"/>
</dbReference>
<comment type="cofactor">
    <cofactor evidence="11">
        <name>[2Fe-2S] cluster</name>
        <dbReference type="ChEBI" id="CHEBI:190135"/>
    </cofactor>
</comment>
<evidence type="ECO:0000256" key="2">
    <source>
        <dbReference type="ARBA" id="ARBA00006849"/>
    </source>
</evidence>
<feature type="binding site" evidence="14">
    <location>
        <position position="673"/>
    </location>
    <ligand>
        <name>Mo-molybdopterin</name>
        <dbReference type="ChEBI" id="CHEBI:71302"/>
    </ligand>
    <ligandPart>
        <name>Mo</name>
        <dbReference type="ChEBI" id="CHEBI:28685"/>
    </ligandPart>
</feature>
<dbReference type="PANTHER" id="PTHR45444:SF3">
    <property type="entry name" value="XANTHINE DEHYDROGENASE"/>
    <property type="match status" value="1"/>
</dbReference>
<feature type="binding site" evidence="14">
    <location>
        <position position="787"/>
    </location>
    <ligand>
        <name>Mo-molybdopterin</name>
        <dbReference type="ChEBI" id="CHEBI:71302"/>
    </ligand>
    <ligandPart>
        <name>Mo</name>
        <dbReference type="ChEBI" id="CHEBI:28685"/>
    </ligandPart>
</feature>
<sequence length="1182" mass="130514">MDVRYIFDIFIKESMVACHGVQCGYCTPGMIMSVYTLTQTDKEPSQERLEQALEGNLCRCTGYRPIIESFKPLCKEGACGDIEDILKARTCEFKTHQEKASVSDFQSDLQALGSNTVRFVSRDMVWVRPTTLQEVVQLMEDIQGARLVMGATAIGYYLKKGTMTGNTLICCSHVQEMNVFLLQNDVLEVGAAVDLASLENHLDGIISAVEKDQCYTSIHALKKSLRLLGSDQIRNVSTIGGHLALCDPRSDLYPVLMALGATALIATKDGQSEILIEEDLVSGPWKTSLQKSDVVVSIRIPMNTQSKTFYYKQSKRKSFDYAIANACFTVTLADETVTSARLFFGGIGPTFTAASHTASLLVGKKLNYSTFGQVRDSLTEDLERMQKGIENKFKMQLAQGFFRKFWNQIAIDTKETDTKDDIRDYGTSTGTQVWETLSPTQPEHDAVGKPIPIVSGRSLVSGEATFVSDIPRHKGEIWVELIGSTKAHAKIVSIDVTKARQVPGVIDFMDASWIPGPNEWGVSAQDDVLFATSEVHFYGQPVGAILAETEEAAKKAAVLVEIRYEDLPAILTLKDAISKESFIPFKSKPLQMGDPEKVFEDCDFVLEGVIPSGYQEHMYMETQASVAVPHEDDEMEVFITTQSQDFCQKSVSKFLKIPANRITVRTKRVGGAFGGKEFRVVYALAPAAVAAYRTKRPARCVLDRSMDFKISGKRHPFLTEYKAGINKNGQLIAVKLKIFVDAGYSLDCSTWFLNKTMFHVDGSYRIPNYRVEGSLCRTNTASNTTFRGFGAPEGAFIIESIIADLAQAFTLAPEQIRFTNLYKEGDCTHYRKVLTNCNLEKCWNECKSQSNFVQNKEEVSQFNKLHQLRKRGLALLPCKCSVSYPNRAENQGSALVNIYLDGSVLISHGGIEMGQGLHTKMIQVASRALGVPMDNVHISGTGTNIIPNSIPSAASFSSDIYGEAVLNACRTIRERLAPIQEGKPQLTWIDLVQQAFLERISLSATGYCRIGTHHWDFEKGEGDPYHYFTFGAACSVVEIDCLTGEHQVLSTDIVMDVGKSLNPGIDIGQIEGAFVQGYGGLTMEEIHVEANGRYNISGPVDYKIPNVKDIPREFRVSLLKDCPNERAVYSSKGIGEPPMILSISVYLALRDAIQAARSDAGLPSVIRLDAPLTVEAIRSACP</sequence>
<evidence type="ECO:0000256" key="9">
    <source>
        <dbReference type="ARBA" id="ARBA00023004"/>
    </source>
</evidence>
<evidence type="ECO:0000256" key="11">
    <source>
        <dbReference type="ARBA" id="ARBA00034078"/>
    </source>
</evidence>
<dbReference type="SMART" id="SM01008">
    <property type="entry name" value="Ald_Xan_dh_C"/>
    <property type="match status" value="1"/>
</dbReference>
<dbReference type="EMBL" id="NEDP02002573">
    <property type="protein sequence ID" value="OWF50550.1"/>
    <property type="molecule type" value="Genomic_DNA"/>
</dbReference>
<feature type="active site" description="Proton acceptor" evidence="12">
    <location>
        <position position="1136"/>
    </location>
</feature>
<name>A0A210QP87_MIZYE</name>
<evidence type="ECO:0000256" key="14">
    <source>
        <dbReference type="PIRSR" id="PIRSR000127-3"/>
    </source>
</evidence>
<keyword evidence="5 14" id="KW-0001">2Fe-2S</keyword>
<feature type="binding site" evidence="14">
    <location>
        <position position="58"/>
    </location>
    <ligand>
        <name>[2Fe-2S] cluster</name>
        <dbReference type="ChEBI" id="CHEBI:190135"/>
        <label>2</label>
    </ligand>
</feature>
<evidence type="ECO:0000313" key="16">
    <source>
        <dbReference type="EMBL" id="OWF50550.1"/>
    </source>
</evidence>
<dbReference type="InterPro" id="IPR000674">
    <property type="entry name" value="Ald_Oxase/Xan_DH_a/b"/>
</dbReference>
<protein>
    <submittedName>
        <fullName evidence="16">Xanthine dehydrogenase/oxidase</fullName>
    </submittedName>
</protein>
<keyword evidence="4" id="KW-0285">Flavoprotein</keyword>
<feature type="binding site" evidence="14">
    <location>
        <position position="26"/>
    </location>
    <ligand>
        <name>[2Fe-2S] cluster</name>
        <dbReference type="ChEBI" id="CHEBI:190135"/>
        <label>2</label>
    </ligand>
</feature>
<feature type="binding site" evidence="14">
    <location>
        <position position="23"/>
    </location>
    <ligand>
        <name>[2Fe-2S] cluster</name>
        <dbReference type="ChEBI" id="CHEBI:190135"/>
        <label>2</label>
    </ligand>
</feature>
<organism evidence="16 17">
    <name type="scientific">Mizuhopecten yessoensis</name>
    <name type="common">Japanese scallop</name>
    <name type="synonym">Patinopecten yessoensis</name>
    <dbReference type="NCBI Taxonomy" id="6573"/>
    <lineage>
        <taxon>Eukaryota</taxon>
        <taxon>Metazoa</taxon>
        <taxon>Spiralia</taxon>
        <taxon>Lophotrochozoa</taxon>
        <taxon>Mollusca</taxon>
        <taxon>Bivalvia</taxon>
        <taxon>Autobranchia</taxon>
        <taxon>Pteriomorphia</taxon>
        <taxon>Pectinida</taxon>
        <taxon>Pectinoidea</taxon>
        <taxon>Pectinidae</taxon>
        <taxon>Mizuhopecten</taxon>
    </lineage>
</organism>
<dbReference type="FunFam" id="3.30.365.10:FF:000001">
    <property type="entry name" value="Xanthine dehydrogenase oxidase"/>
    <property type="match status" value="1"/>
</dbReference>
<feature type="binding site" evidence="14">
    <location>
        <position position="954"/>
    </location>
    <ligand>
        <name>Mo-molybdopterin</name>
        <dbReference type="ChEBI" id="CHEBI:71302"/>
    </ligand>
    <ligandPart>
        <name>Mo</name>
        <dbReference type="ChEBI" id="CHEBI:28685"/>
    </ligandPart>
</feature>
<dbReference type="Gene3D" id="1.10.150.120">
    <property type="entry name" value="[2Fe-2S]-binding domain"/>
    <property type="match status" value="1"/>
</dbReference>
<dbReference type="Pfam" id="PF03450">
    <property type="entry name" value="CO_deh_flav_C"/>
    <property type="match status" value="1"/>
</dbReference>
<dbReference type="InterPro" id="IPR002346">
    <property type="entry name" value="Mopterin_DH_FAD-bd"/>
</dbReference>
<dbReference type="OrthoDB" id="8300278at2759"/>
<feature type="binding site" evidence="14">
    <location>
        <position position="60"/>
    </location>
    <ligand>
        <name>[2Fe-2S] cluster</name>
        <dbReference type="ChEBI" id="CHEBI:190135"/>
        <label>2</label>
    </ligand>
</feature>
<evidence type="ECO:0000256" key="3">
    <source>
        <dbReference type="ARBA" id="ARBA00022505"/>
    </source>
</evidence>
<dbReference type="Gene3D" id="3.30.365.10">
    <property type="entry name" value="Aldehyde oxidase/xanthine dehydrogenase, molybdopterin binding domain"/>
    <property type="match status" value="4"/>
</dbReference>
<dbReference type="InterPro" id="IPR036884">
    <property type="entry name" value="2Fe-2S-bd_dom_sf"/>
</dbReference>
<keyword evidence="17" id="KW-1185">Reference proteome</keyword>
<dbReference type="FunFam" id="3.30.365.10:FF:000004">
    <property type="entry name" value="Xanthine dehydrogenase oxidase"/>
    <property type="match status" value="1"/>
</dbReference>
<dbReference type="GO" id="GO:0071949">
    <property type="term" value="F:FAD binding"/>
    <property type="evidence" value="ECO:0007669"/>
    <property type="project" value="InterPro"/>
</dbReference>
<evidence type="ECO:0000256" key="7">
    <source>
        <dbReference type="ARBA" id="ARBA00022827"/>
    </source>
</evidence>
<dbReference type="Pfam" id="PF00941">
    <property type="entry name" value="FAD_binding_5"/>
    <property type="match status" value="1"/>
</dbReference>
<dbReference type="GO" id="GO:0051537">
    <property type="term" value="F:2 iron, 2 sulfur cluster binding"/>
    <property type="evidence" value="ECO:0007669"/>
    <property type="project" value="UniProtKB-KW"/>
</dbReference>
<dbReference type="InterPro" id="IPR002888">
    <property type="entry name" value="2Fe-2S-bd"/>
</dbReference>
<comment type="cofactor">
    <cofactor evidence="14">
        <name>[2Fe-2S] cluster</name>
        <dbReference type="ChEBI" id="CHEBI:190135"/>
    </cofactor>
    <text evidence="14">Binds 2 [2Fe-2S] clusters.</text>
</comment>
<keyword evidence="7 13" id="KW-0274">FAD</keyword>
<dbReference type="Gene3D" id="3.30.43.10">
    <property type="entry name" value="Uridine Diphospho-n-acetylenolpyruvylglucosamine Reductase, domain 2"/>
    <property type="match status" value="1"/>
</dbReference>
<dbReference type="Gene3D" id="3.30.390.50">
    <property type="entry name" value="CO dehydrogenase flavoprotein, C-terminal domain"/>
    <property type="match status" value="1"/>
</dbReference>
<evidence type="ECO:0000256" key="4">
    <source>
        <dbReference type="ARBA" id="ARBA00022630"/>
    </source>
</evidence>
<dbReference type="SUPFAM" id="SSF54665">
    <property type="entry name" value="CO dehydrogenase molybdoprotein N-domain-like"/>
    <property type="match status" value="1"/>
</dbReference>
<dbReference type="InterPro" id="IPR036856">
    <property type="entry name" value="Ald_Oxase/Xan_DH_a/b_sf"/>
</dbReference>
<dbReference type="AlphaFoldDB" id="A0A210QP87"/>
<evidence type="ECO:0000313" key="17">
    <source>
        <dbReference type="Proteomes" id="UP000242188"/>
    </source>
</evidence>
<evidence type="ECO:0000256" key="12">
    <source>
        <dbReference type="PIRSR" id="PIRSR000127-1"/>
    </source>
</evidence>
<dbReference type="Pfam" id="PF01315">
    <property type="entry name" value="Ald_Xan_dh_C"/>
    <property type="match status" value="1"/>
</dbReference>
<evidence type="ECO:0000256" key="13">
    <source>
        <dbReference type="PIRSR" id="PIRSR000127-2"/>
    </source>
</evidence>
<comment type="cofactor">
    <cofactor evidence="14">
        <name>Mo-molybdopterin</name>
        <dbReference type="ChEBI" id="CHEBI:71302"/>
    </cofactor>
    <text evidence="14">Binds 1 Mo-molybdopterin (Mo-MPT) cofactor per subunit.</text>
</comment>
<dbReference type="SUPFAM" id="SSF56176">
    <property type="entry name" value="FAD-binding/transporter-associated domain-like"/>
    <property type="match status" value="1"/>
</dbReference>
<feature type="binding site" evidence="13">
    <location>
        <position position="789"/>
    </location>
    <ligand>
        <name>substrate</name>
    </ligand>
</feature>
<reference evidence="16 17" key="1">
    <citation type="journal article" date="2017" name="Nat. Ecol. Evol.">
        <title>Scallop genome provides insights into evolution of bilaterian karyotype and development.</title>
        <authorList>
            <person name="Wang S."/>
            <person name="Zhang J."/>
            <person name="Jiao W."/>
            <person name="Li J."/>
            <person name="Xun X."/>
            <person name="Sun Y."/>
            <person name="Guo X."/>
            <person name="Huan P."/>
            <person name="Dong B."/>
            <person name="Zhang L."/>
            <person name="Hu X."/>
            <person name="Sun X."/>
            <person name="Wang J."/>
            <person name="Zhao C."/>
            <person name="Wang Y."/>
            <person name="Wang D."/>
            <person name="Huang X."/>
            <person name="Wang R."/>
            <person name="Lv J."/>
            <person name="Li Y."/>
            <person name="Zhang Z."/>
            <person name="Liu B."/>
            <person name="Lu W."/>
            <person name="Hui Y."/>
            <person name="Liang J."/>
            <person name="Zhou Z."/>
            <person name="Hou R."/>
            <person name="Li X."/>
            <person name="Liu Y."/>
            <person name="Li H."/>
            <person name="Ning X."/>
            <person name="Lin Y."/>
            <person name="Zhao L."/>
            <person name="Xing Q."/>
            <person name="Dou J."/>
            <person name="Li Y."/>
            <person name="Mao J."/>
            <person name="Guo H."/>
            <person name="Dou H."/>
            <person name="Li T."/>
            <person name="Mu C."/>
            <person name="Jiang W."/>
            <person name="Fu Q."/>
            <person name="Fu X."/>
            <person name="Miao Y."/>
            <person name="Liu J."/>
            <person name="Yu Q."/>
            <person name="Li R."/>
            <person name="Liao H."/>
            <person name="Li X."/>
            <person name="Kong Y."/>
            <person name="Jiang Z."/>
            <person name="Chourrout D."/>
            <person name="Li R."/>
            <person name="Bao Z."/>
        </authorList>
    </citation>
    <scope>NUCLEOTIDE SEQUENCE [LARGE SCALE GENOMIC DNA]</scope>
    <source>
        <strain evidence="16 17">PY_sf001</strain>
    </source>
</reference>
<dbReference type="Pfam" id="PF20256">
    <property type="entry name" value="MoCoBD_2"/>
    <property type="match status" value="1"/>
</dbReference>
<keyword evidence="3 14" id="KW-0500">Molybdenum</keyword>
<keyword evidence="8" id="KW-0560">Oxidoreductase</keyword>
<dbReference type="InterPro" id="IPR036683">
    <property type="entry name" value="CO_DH_flav_C_dom_sf"/>
</dbReference>
<dbReference type="SUPFAM" id="SSF55447">
    <property type="entry name" value="CO dehydrogenase flavoprotein C-terminal domain-like"/>
    <property type="match status" value="1"/>
</dbReference>
<keyword evidence="9 14" id="KW-0408">Iron</keyword>
<gene>
    <name evidence="16" type="ORF">KP79_PYT18265</name>
</gene>
<dbReference type="InterPro" id="IPR016208">
    <property type="entry name" value="Ald_Oxase/xanthine_DH-like"/>
</dbReference>
<feature type="domain" description="FAD-binding PCMH-type" evidence="15">
    <location>
        <begin position="119"/>
        <end position="305"/>
    </location>
</feature>
<dbReference type="InterPro" id="IPR046867">
    <property type="entry name" value="AldOxase/xan_DH_MoCoBD2"/>
</dbReference>
<dbReference type="FunFam" id="3.90.1170.50:FF:000001">
    <property type="entry name" value="Aldehyde oxidase 1"/>
    <property type="match status" value="1"/>
</dbReference>
<comment type="caution">
    <text evidence="16">The sequence shown here is derived from an EMBL/GenBank/DDBJ whole genome shotgun (WGS) entry which is preliminary data.</text>
</comment>
<comment type="similarity">
    <text evidence="2">Belongs to the xanthine dehydrogenase family.</text>
</comment>
<dbReference type="InterPro" id="IPR005107">
    <property type="entry name" value="CO_DH_flav_C"/>
</dbReference>
<dbReference type="InterPro" id="IPR008274">
    <property type="entry name" value="AldOxase/xan_DH_MoCoBD1"/>
</dbReference>